<dbReference type="Proteomes" id="UP000077271">
    <property type="component" value="Unassembled WGS sequence"/>
</dbReference>
<keyword evidence="2" id="KW-1133">Transmembrane helix</keyword>
<dbReference type="Pfam" id="PF13180">
    <property type="entry name" value="PDZ_2"/>
    <property type="match status" value="1"/>
</dbReference>
<evidence type="ECO:0000313" key="6">
    <source>
        <dbReference type="Proteomes" id="UP000077271"/>
    </source>
</evidence>
<dbReference type="InterPro" id="IPR008269">
    <property type="entry name" value="Lon_proteolytic"/>
</dbReference>
<organism evidence="5 6">
    <name type="scientific">Domibacillus aminovorans</name>
    <dbReference type="NCBI Taxonomy" id="29332"/>
    <lineage>
        <taxon>Bacteria</taxon>
        <taxon>Bacillati</taxon>
        <taxon>Bacillota</taxon>
        <taxon>Bacilli</taxon>
        <taxon>Bacillales</taxon>
        <taxon>Bacillaceae</taxon>
        <taxon>Domibacillus</taxon>
    </lineage>
</organism>
<protein>
    <recommendedName>
        <fullName evidence="1">endopeptidase La</fullName>
        <ecNumber evidence="1">3.4.21.53</ecNumber>
    </recommendedName>
</protein>
<comment type="catalytic activity">
    <reaction evidence="1">
        <text>Hydrolysis of proteins in presence of ATP.</text>
        <dbReference type="EC" id="3.4.21.53"/>
    </reaction>
</comment>
<evidence type="ECO:0000259" key="4">
    <source>
        <dbReference type="PROSITE" id="PS51786"/>
    </source>
</evidence>
<evidence type="ECO:0000313" key="5">
    <source>
        <dbReference type="EMBL" id="OAH53672.1"/>
    </source>
</evidence>
<dbReference type="GO" id="GO:0004252">
    <property type="term" value="F:serine-type endopeptidase activity"/>
    <property type="evidence" value="ECO:0007669"/>
    <property type="project" value="UniProtKB-UniRule"/>
</dbReference>
<proteinExistence type="inferred from homology"/>
<dbReference type="InterPro" id="IPR020568">
    <property type="entry name" value="Ribosomal_Su5_D2-typ_SF"/>
</dbReference>
<dbReference type="InterPro" id="IPR001478">
    <property type="entry name" value="PDZ"/>
</dbReference>
<evidence type="ECO:0000256" key="1">
    <source>
        <dbReference type="PROSITE-ProRule" id="PRU01122"/>
    </source>
</evidence>
<dbReference type="NCBIfam" id="NF041438">
    <property type="entry name" value="SepM_fam_S16"/>
    <property type="match status" value="1"/>
</dbReference>
<dbReference type="SMART" id="SM00228">
    <property type="entry name" value="PDZ"/>
    <property type="match status" value="1"/>
</dbReference>
<reference evidence="5 6" key="1">
    <citation type="submission" date="2016-01" db="EMBL/GenBank/DDBJ databases">
        <title>Investigation of taxonomic status of Bacillus aminovorans.</title>
        <authorList>
            <person name="Verma A."/>
            <person name="Pal Y."/>
            <person name="Krishnamurthi S."/>
        </authorList>
    </citation>
    <scope>NUCLEOTIDE SEQUENCE [LARGE SCALE GENOMIC DNA]</scope>
    <source>
        <strain evidence="5 6">DSM 4337</strain>
    </source>
</reference>
<keyword evidence="2" id="KW-0472">Membrane</keyword>
<keyword evidence="1" id="KW-0645">Protease</keyword>
<dbReference type="InterPro" id="IPR014721">
    <property type="entry name" value="Ribsml_uS5_D2-typ_fold_subgr"/>
</dbReference>
<dbReference type="GO" id="GO:0030163">
    <property type="term" value="P:protein catabolic process"/>
    <property type="evidence" value="ECO:0007669"/>
    <property type="project" value="InterPro"/>
</dbReference>
<dbReference type="OrthoDB" id="2356897at2"/>
<feature type="active site" evidence="1">
    <location>
        <position position="285"/>
    </location>
</feature>
<feature type="domain" description="Lon proteolytic" evidence="4">
    <location>
        <begin position="233"/>
        <end position="347"/>
    </location>
</feature>
<keyword evidence="2" id="KW-0812">Transmembrane</keyword>
<dbReference type="EC" id="3.4.21.53" evidence="1"/>
<dbReference type="EMBL" id="LQWZ01000035">
    <property type="protein sequence ID" value="OAH53672.1"/>
    <property type="molecule type" value="Genomic_DNA"/>
</dbReference>
<gene>
    <name evidence="5" type="ORF">AWH48_10335</name>
</gene>
<dbReference type="Gene3D" id="3.30.230.10">
    <property type="match status" value="1"/>
</dbReference>
<comment type="caution">
    <text evidence="5">The sequence shown here is derived from an EMBL/GenBank/DDBJ whole genome shotgun (WGS) entry which is preliminary data.</text>
</comment>
<dbReference type="GO" id="GO:0006508">
    <property type="term" value="P:proteolysis"/>
    <property type="evidence" value="ECO:0007669"/>
    <property type="project" value="UniProtKB-KW"/>
</dbReference>
<evidence type="ECO:0000256" key="2">
    <source>
        <dbReference type="SAM" id="Phobius"/>
    </source>
</evidence>
<evidence type="ECO:0000259" key="3">
    <source>
        <dbReference type="PROSITE" id="PS50106"/>
    </source>
</evidence>
<feature type="active site" evidence="1">
    <location>
        <position position="240"/>
    </location>
</feature>
<dbReference type="SUPFAM" id="SSF50156">
    <property type="entry name" value="PDZ domain-like"/>
    <property type="match status" value="1"/>
</dbReference>
<dbReference type="GO" id="GO:0005524">
    <property type="term" value="F:ATP binding"/>
    <property type="evidence" value="ECO:0007669"/>
    <property type="project" value="InterPro"/>
</dbReference>
<dbReference type="RefSeq" id="WP_034298431.1">
    <property type="nucleotide sequence ID" value="NZ_LQWZ01000035.1"/>
</dbReference>
<dbReference type="Gene3D" id="2.30.42.10">
    <property type="match status" value="1"/>
</dbReference>
<keyword evidence="1" id="KW-0720">Serine protease</keyword>
<feature type="domain" description="PDZ" evidence="3">
    <location>
        <begin position="117"/>
        <end position="192"/>
    </location>
</feature>
<sequence>MEGRTIVKNKRTAIIYILLIAIIAAAFIPLPFYVTKPGGAHELDPIVHVDGGDHDDTGTLMLTTISMGPANIYSYIWAKFRDYEKILPEEDVRYPYESDEEYNVRQYYLMNTSQQNAITVAFDEAGKTYDWTYNGIFVLGVFPGMPAEKVLEAGDRITAIDGQKLKESKEMTDYVQSKEPGETVTLMYERDKEENEVEIELRAFPELDGKSGLGISLADDRTLKSHPKVTLKAEEIGGPSAGLMFSLEIYDQLVSEDVAAGLRVAGTGTIAKDGTVGRIGGIDQKVVAADRSGAEIFFAPDDELPEQGGDLLTNYEQAKKTAEDIKTDMKIVPVQTFSDAVNYLANITVSK</sequence>
<dbReference type="AlphaFoldDB" id="A0A177KJV3"/>
<dbReference type="PROSITE" id="PS51786">
    <property type="entry name" value="LON_PROTEOLYTIC"/>
    <property type="match status" value="1"/>
</dbReference>
<keyword evidence="1" id="KW-0378">Hydrolase</keyword>
<dbReference type="InterPro" id="IPR036034">
    <property type="entry name" value="PDZ_sf"/>
</dbReference>
<name>A0A177KJV3_9BACI</name>
<accession>A0A177KJV3</accession>
<dbReference type="GO" id="GO:0004176">
    <property type="term" value="F:ATP-dependent peptidase activity"/>
    <property type="evidence" value="ECO:0007669"/>
    <property type="project" value="UniProtKB-UniRule"/>
</dbReference>
<feature type="transmembrane region" description="Helical" evidence="2">
    <location>
        <begin position="12"/>
        <end position="34"/>
    </location>
</feature>
<dbReference type="PROSITE" id="PS50106">
    <property type="entry name" value="PDZ"/>
    <property type="match status" value="1"/>
</dbReference>
<dbReference type="Pfam" id="PF05362">
    <property type="entry name" value="Lon_C"/>
    <property type="match status" value="1"/>
</dbReference>
<dbReference type="InterPro" id="IPR027065">
    <property type="entry name" value="Lon_Prtase"/>
</dbReference>
<comment type="similarity">
    <text evidence="1">Belongs to the peptidase S16 family.</text>
</comment>
<dbReference type="PANTHER" id="PTHR10046">
    <property type="entry name" value="ATP DEPENDENT LON PROTEASE FAMILY MEMBER"/>
    <property type="match status" value="1"/>
</dbReference>
<dbReference type="SUPFAM" id="SSF54211">
    <property type="entry name" value="Ribosomal protein S5 domain 2-like"/>
    <property type="match status" value="1"/>
</dbReference>